<dbReference type="Pfam" id="PF03985">
    <property type="entry name" value="Paf1"/>
    <property type="match status" value="1"/>
</dbReference>
<dbReference type="GO" id="GO:0000993">
    <property type="term" value="F:RNA polymerase II complex binding"/>
    <property type="evidence" value="ECO:0007669"/>
    <property type="project" value="TreeGrafter"/>
</dbReference>
<dbReference type="RefSeq" id="XP_006683754.1">
    <property type="nucleotide sequence ID" value="XM_006683691.1"/>
</dbReference>
<dbReference type="PANTHER" id="PTHR23188">
    <property type="entry name" value="RNA POLYMERASE II-ASSOCIATED FACTOR 1 HOMOLOG"/>
    <property type="match status" value="1"/>
</dbReference>
<dbReference type="PANTHER" id="PTHR23188:SF12">
    <property type="entry name" value="RNA POLYMERASE II-ASSOCIATED FACTOR 1 HOMOLOG"/>
    <property type="match status" value="1"/>
</dbReference>
<comment type="subcellular location">
    <subcellularLocation>
        <location evidence="1">Nucleus</location>
    </subcellularLocation>
</comment>
<dbReference type="STRING" id="590646.G3AWA2"/>
<dbReference type="Proteomes" id="UP000000707">
    <property type="component" value="Unassembled WGS sequence"/>
</dbReference>
<keyword evidence="3" id="KW-0539">Nucleus</keyword>
<dbReference type="KEGG" id="cten:18245387"/>
<reference evidence="5 6" key="1">
    <citation type="journal article" date="2011" name="Proc. Natl. Acad. Sci. U.S.A.">
        <title>Comparative genomics of xylose-fermenting fungi for enhanced biofuel production.</title>
        <authorList>
            <person name="Wohlbach D.J."/>
            <person name="Kuo A."/>
            <person name="Sato T.K."/>
            <person name="Potts K.M."/>
            <person name="Salamov A.A."/>
            <person name="LaButti K.M."/>
            <person name="Sun H."/>
            <person name="Clum A."/>
            <person name="Pangilinan J.L."/>
            <person name="Lindquist E.A."/>
            <person name="Lucas S."/>
            <person name="Lapidus A."/>
            <person name="Jin M."/>
            <person name="Gunawan C."/>
            <person name="Balan V."/>
            <person name="Dale B.E."/>
            <person name="Jeffries T.W."/>
            <person name="Zinkel R."/>
            <person name="Barry K.W."/>
            <person name="Grigoriev I.V."/>
            <person name="Gasch A.P."/>
        </authorList>
    </citation>
    <scope>NUCLEOTIDE SEQUENCE [LARGE SCALE GENOMIC DNA]</scope>
    <source>
        <strain evidence="6">ATCC 10573 / BCRC 21748 / CBS 615 / JCM 9827 / NBRC 10315 / NRRL Y-1498 / VKM Y-70</strain>
    </source>
</reference>
<dbReference type="GO" id="GO:0003682">
    <property type="term" value="F:chromatin binding"/>
    <property type="evidence" value="ECO:0007669"/>
    <property type="project" value="TreeGrafter"/>
</dbReference>
<feature type="compositionally biased region" description="Basic and acidic residues" evidence="4">
    <location>
        <begin position="380"/>
        <end position="394"/>
    </location>
</feature>
<evidence type="ECO:0000256" key="4">
    <source>
        <dbReference type="SAM" id="MobiDB-lite"/>
    </source>
</evidence>
<organism evidence="6">
    <name type="scientific">Candida tenuis (strain ATCC 10573 / BCRC 21748 / CBS 615 / JCM 9827 / NBRC 10315 / NRRL Y-1498 / VKM Y-70)</name>
    <name type="common">Yeast</name>
    <name type="synonym">Yamadazyma tenuis</name>
    <dbReference type="NCBI Taxonomy" id="590646"/>
    <lineage>
        <taxon>Eukaryota</taxon>
        <taxon>Fungi</taxon>
        <taxon>Dikarya</taxon>
        <taxon>Ascomycota</taxon>
        <taxon>Saccharomycotina</taxon>
        <taxon>Pichiomycetes</taxon>
        <taxon>Debaryomycetaceae</taxon>
        <taxon>Yamadazyma</taxon>
    </lineage>
</organism>
<evidence type="ECO:0000256" key="3">
    <source>
        <dbReference type="ARBA" id="ARBA00023242"/>
    </source>
</evidence>
<gene>
    <name evidence="5" type="ORF">CANTEDRAFT_100532</name>
</gene>
<evidence type="ECO:0000256" key="2">
    <source>
        <dbReference type="ARBA" id="ARBA00007560"/>
    </source>
</evidence>
<dbReference type="GeneID" id="18245387"/>
<dbReference type="AlphaFoldDB" id="G3AWA2"/>
<sequence length="424" mass="49314">MSSKPSKPVRQDFIAKARYINNLPPPPITPKFIKPQTTEKLSREEEADQILSSLFRKDNFKNLIENIDDENGMNLNLIHNHGVLDNNDIKSIVKERNSESVELHPNDRILLRDAGIGKISRKEPEVSFLRRTEYISERAITKNAIESGSNGKQEEEKFDSETQLKAVERTFDVAQESLKDFKKLVHPTKKHLKAVNAWPLLPDTSMMDSKFLTIKLSGSASVKREWDTLKTQQKDKYDENLQRKIISTAVFKPITSNDGEWMSLYEDTSKEEVERLYEALNSEDPNKPSNLVTEDQNDKFGFKFIRNYDMSFQKYSKPLDELSIKFVTPENSKKRRLAHYYPVTGKIDLRKYRTSGNSQINKFVRESTFDTINYTLREPNTDEMRKMDNIRSEFDPMEYEGEEEPETKEEDSDKQNGDAEQDNE</sequence>
<dbReference type="InterPro" id="IPR007133">
    <property type="entry name" value="RNA_pol_II-assoc_Paf1"/>
</dbReference>
<dbReference type="OrthoDB" id="10260285at2759"/>
<feature type="region of interest" description="Disordered" evidence="4">
    <location>
        <begin position="380"/>
        <end position="424"/>
    </location>
</feature>
<evidence type="ECO:0000313" key="5">
    <source>
        <dbReference type="EMBL" id="EGV66496.1"/>
    </source>
</evidence>
<comment type="similarity">
    <text evidence="2">Belongs to the PAF1 family.</text>
</comment>
<dbReference type="HOGENOM" id="CLU_021991_1_1_1"/>
<dbReference type="GO" id="GO:0006368">
    <property type="term" value="P:transcription elongation by RNA polymerase II"/>
    <property type="evidence" value="ECO:0007669"/>
    <property type="project" value="InterPro"/>
</dbReference>
<name>G3AWA2_CANTC</name>
<proteinExistence type="inferred from homology"/>
<dbReference type="EMBL" id="GL996510">
    <property type="protein sequence ID" value="EGV66496.1"/>
    <property type="molecule type" value="Genomic_DNA"/>
</dbReference>
<keyword evidence="6" id="KW-1185">Reference proteome</keyword>
<evidence type="ECO:0000256" key="1">
    <source>
        <dbReference type="ARBA" id="ARBA00004123"/>
    </source>
</evidence>
<dbReference type="eggNOG" id="KOG2478">
    <property type="taxonomic scope" value="Eukaryota"/>
</dbReference>
<dbReference type="GO" id="GO:0016593">
    <property type="term" value="C:Cdc73/Paf1 complex"/>
    <property type="evidence" value="ECO:0007669"/>
    <property type="project" value="InterPro"/>
</dbReference>
<protein>
    <submittedName>
        <fullName evidence="5">RNA polymerase II-associated</fullName>
    </submittedName>
</protein>
<evidence type="ECO:0000313" key="6">
    <source>
        <dbReference type="Proteomes" id="UP000000707"/>
    </source>
</evidence>
<feature type="compositionally biased region" description="Acidic residues" evidence="4">
    <location>
        <begin position="395"/>
        <end position="410"/>
    </location>
</feature>
<accession>G3AWA2</accession>